<keyword evidence="1 6" id="KW-0597">Phosphoprotein</keyword>
<reference evidence="8 9" key="1">
    <citation type="submission" date="2015-07" db="EMBL/GenBank/DDBJ databases">
        <title>Isolation and Genomic Characterization of a Novel Halophilic Metal-Reducing Deltaproteobacterium from the Deep Subsurface.</title>
        <authorList>
            <person name="Badalamenti J.P."/>
            <person name="Summers Z.M."/>
            <person name="Gralnick J.A."/>
            <person name="Bond D.R."/>
        </authorList>
    </citation>
    <scope>NUCLEOTIDE SEQUENCE [LARGE SCALE GENOMIC DNA]</scope>
    <source>
        <strain evidence="8 9">WTL</strain>
    </source>
</reference>
<keyword evidence="5" id="KW-0804">Transcription</keyword>
<dbReference type="InterPro" id="IPR001789">
    <property type="entry name" value="Sig_transdc_resp-reg_receiver"/>
</dbReference>
<accession>A0A0M3QFL2</accession>
<dbReference type="KEGG" id="des:DSOUD_1484"/>
<dbReference type="CDD" id="cd17562">
    <property type="entry name" value="REC_CheY4-like"/>
    <property type="match status" value="1"/>
</dbReference>
<dbReference type="RefSeq" id="WP_053550393.1">
    <property type="nucleotide sequence ID" value="NZ_CP010802.1"/>
</dbReference>
<dbReference type="InterPro" id="IPR050595">
    <property type="entry name" value="Bact_response_regulator"/>
</dbReference>
<feature type="modified residue" description="4-aspartylphosphate" evidence="6">
    <location>
        <position position="55"/>
    </location>
</feature>
<organism evidence="8 9">
    <name type="scientific">Desulfuromonas soudanensis</name>
    <dbReference type="NCBI Taxonomy" id="1603606"/>
    <lineage>
        <taxon>Bacteria</taxon>
        <taxon>Pseudomonadati</taxon>
        <taxon>Thermodesulfobacteriota</taxon>
        <taxon>Desulfuromonadia</taxon>
        <taxon>Desulfuromonadales</taxon>
        <taxon>Desulfuromonadaceae</taxon>
        <taxon>Desulfuromonas</taxon>
    </lineage>
</organism>
<evidence type="ECO:0000313" key="8">
    <source>
        <dbReference type="EMBL" id="ALC16263.1"/>
    </source>
</evidence>
<evidence type="ECO:0000259" key="7">
    <source>
        <dbReference type="PROSITE" id="PS50110"/>
    </source>
</evidence>
<gene>
    <name evidence="8" type="ORF">DSOUD_1484</name>
</gene>
<evidence type="ECO:0000256" key="6">
    <source>
        <dbReference type="PROSITE-ProRule" id="PRU00169"/>
    </source>
</evidence>
<dbReference type="PANTHER" id="PTHR44591">
    <property type="entry name" value="STRESS RESPONSE REGULATOR PROTEIN 1"/>
    <property type="match status" value="1"/>
</dbReference>
<evidence type="ECO:0000313" key="9">
    <source>
        <dbReference type="Proteomes" id="UP000057158"/>
    </source>
</evidence>
<keyword evidence="9" id="KW-1185">Reference proteome</keyword>
<feature type="domain" description="Response regulatory" evidence="7">
    <location>
        <begin position="6"/>
        <end position="122"/>
    </location>
</feature>
<dbReference type="GO" id="GO:0000160">
    <property type="term" value="P:phosphorelay signal transduction system"/>
    <property type="evidence" value="ECO:0007669"/>
    <property type="project" value="UniProtKB-KW"/>
</dbReference>
<dbReference type="OrthoDB" id="9786548at2"/>
<keyword evidence="2" id="KW-0902">Two-component regulatory system</keyword>
<dbReference type="Proteomes" id="UP000057158">
    <property type="component" value="Chromosome"/>
</dbReference>
<dbReference type="Pfam" id="PF00072">
    <property type="entry name" value="Response_reg"/>
    <property type="match status" value="1"/>
</dbReference>
<dbReference type="InterPro" id="IPR011006">
    <property type="entry name" value="CheY-like_superfamily"/>
</dbReference>
<dbReference type="PATRIC" id="fig|1603606.3.peg.1617"/>
<evidence type="ECO:0000256" key="3">
    <source>
        <dbReference type="ARBA" id="ARBA00023015"/>
    </source>
</evidence>
<dbReference type="SMART" id="SM00448">
    <property type="entry name" value="REC"/>
    <property type="match status" value="1"/>
</dbReference>
<dbReference type="SUPFAM" id="SSF52172">
    <property type="entry name" value="CheY-like"/>
    <property type="match status" value="1"/>
</dbReference>
<protein>
    <submittedName>
        <fullName evidence="8">Chemotaxis protein CheY</fullName>
    </submittedName>
</protein>
<dbReference type="AlphaFoldDB" id="A0A0M3QFL2"/>
<dbReference type="PANTHER" id="PTHR44591:SF25">
    <property type="entry name" value="CHEMOTAXIS TWO-COMPONENT RESPONSE REGULATOR"/>
    <property type="match status" value="1"/>
</dbReference>
<dbReference type="Gene3D" id="3.40.50.2300">
    <property type="match status" value="1"/>
</dbReference>
<keyword evidence="4" id="KW-0238">DNA-binding</keyword>
<dbReference type="GO" id="GO:0003677">
    <property type="term" value="F:DNA binding"/>
    <property type="evidence" value="ECO:0007669"/>
    <property type="project" value="UniProtKB-KW"/>
</dbReference>
<name>A0A0M3QFL2_9BACT</name>
<evidence type="ECO:0000256" key="4">
    <source>
        <dbReference type="ARBA" id="ARBA00023125"/>
    </source>
</evidence>
<dbReference type="STRING" id="1603606.DSOUD_1484"/>
<dbReference type="FunFam" id="3.40.50.2300:FF:000001">
    <property type="entry name" value="DNA-binding response regulator PhoB"/>
    <property type="match status" value="1"/>
</dbReference>
<sequence>MNKTKKIMAVDDSPSIRQMLSFTLKQAGYEVVEAVDGKDALAKFAAENIQMLITDLNMPNMDGITLIREIRKNSANRFMPIIMLTTESQETKRQEGKAAGASAWIVKPFKPEQLLGVVRMVLA</sequence>
<dbReference type="EMBL" id="CP010802">
    <property type="protein sequence ID" value="ALC16263.1"/>
    <property type="molecule type" value="Genomic_DNA"/>
</dbReference>
<keyword evidence="3" id="KW-0805">Transcription regulation</keyword>
<evidence type="ECO:0000256" key="5">
    <source>
        <dbReference type="ARBA" id="ARBA00023163"/>
    </source>
</evidence>
<evidence type="ECO:0000256" key="2">
    <source>
        <dbReference type="ARBA" id="ARBA00023012"/>
    </source>
</evidence>
<evidence type="ECO:0000256" key="1">
    <source>
        <dbReference type="ARBA" id="ARBA00022553"/>
    </source>
</evidence>
<dbReference type="PROSITE" id="PS50110">
    <property type="entry name" value="RESPONSE_REGULATORY"/>
    <property type="match status" value="1"/>
</dbReference>
<proteinExistence type="predicted"/>